<proteinExistence type="predicted"/>
<reference evidence="2" key="2">
    <citation type="journal article" date="2021" name="PeerJ">
        <title>Extensive microbial diversity within the chicken gut microbiome revealed by metagenomics and culture.</title>
        <authorList>
            <person name="Gilroy R."/>
            <person name="Ravi A."/>
            <person name="Getino M."/>
            <person name="Pursley I."/>
            <person name="Horton D.L."/>
            <person name="Alikhan N.F."/>
            <person name="Baker D."/>
            <person name="Gharbi K."/>
            <person name="Hall N."/>
            <person name="Watson M."/>
            <person name="Adriaenssens E.M."/>
            <person name="Foster-Nyarko E."/>
            <person name="Jarju S."/>
            <person name="Secka A."/>
            <person name="Antonio M."/>
            <person name="Oren A."/>
            <person name="Chaudhuri R.R."/>
            <person name="La Ragione R."/>
            <person name="Hildebrand F."/>
            <person name="Pallen M.J."/>
        </authorList>
    </citation>
    <scope>NUCLEOTIDE SEQUENCE</scope>
    <source>
        <strain evidence="2">CHK152-2994</strain>
    </source>
</reference>
<reference evidence="2" key="1">
    <citation type="submission" date="2020-10" db="EMBL/GenBank/DDBJ databases">
        <authorList>
            <person name="Gilroy R."/>
        </authorList>
    </citation>
    <scope>NUCLEOTIDE SEQUENCE</scope>
    <source>
        <strain evidence="2">CHK152-2994</strain>
    </source>
</reference>
<dbReference type="EMBL" id="DVJO01000204">
    <property type="protein sequence ID" value="HIS83782.1"/>
    <property type="molecule type" value="Genomic_DNA"/>
</dbReference>
<evidence type="ECO:0000313" key="3">
    <source>
        <dbReference type="Proteomes" id="UP000824139"/>
    </source>
</evidence>
<dbReference type="AlphaFoldDB" id="A0A9D1K4G1"/>
<accession>A0A9D1K4G1</accession>
<organism evidence="2 3">
    <name type="scientific">Candidatus Scatenecus faecavium</name>
    <dbReference type="NCBI Taxonomy" id="2840915"/>
    <lineage>
        <taxon>Bacteria</taxon>
        <taxon>Candidatus Scatenecus</taxon>
    </lineage>
</organism>
<keyword evidence="1" id="KW-0472">Membrane</keyword>
<evidence type="ECO:0000256" key="1">
    <source>
        <dbReference type="SAM" id="Phobius"/>
    </source>
</evidence>
<protein>
    <submittedName>
        <fullName evidence="2">Uncharacterized protein</fullName>
    </submittedName>
</protein>
<evidence type="ECO:0000313" key="2">
    <source>
        <dbReference type="EMBL" id="HIS83782.1"/>
    </source>
</evidence>
<name>A0A9D1K4G1_9BACT</name>
<comment type="caution">
    <text evidence="2">The sequence shown here is derived from an EMBL/GenBank/DDBJ whole genome shotgun (WGS) entry which is preliminary data.</text>
</comment>
<keyword evidence="1" id="KW-1133">Transmembrane helix</keyword>
<dbReference type="Proteomes" id="UP000824139">
    <property type="component" value="Unassembled WGS sequence"/>
</dbReference>
<keyword evidence="1" id="KW-0812">Transmembrane</keyword>
<gene>
    <name evidence="2" type="ORF">IAD41_09295</name>
</gene>
<feature type="transmembrane region" description="Helical" evidence="1">
    <location>
        <begin position="61"/>
        <end position="78"/>
    </location>
</feature>
<sequence>MPSLSDDFQIPIMYQDLRNPSVGIAPPFGMYTNLLGGVRMQGGLEQDKFVMQNRRKKDYNAMKAVGLAIVALGSALVLKNKGVGKWISTNWNSASNWVTNFWKGLKGKFTKSAPASGGNP</sequence>